<proteinExistence type="predicted"/>
<dbReference type="InterPro" id="IPR040225">
    <property type="entry name" value="GIL1-like"/>
</dbReference>
<dbReference type="Proteomes" id="UP001358586">
    <property type="component" value="Chromosome 6"/>
</dbReference>
<name>A0ABR0PLB5_GOSAR</name>
<gene>
    <name evidence="1" type="ORF">PVK06_020037</name>
</gene>
<reference evidence="1 2" key="1">
    <citation type="submission" date="2023-03" db="EMBL/GenBank/DDBJ databases">
        <title>WGS of Gossypium arboreum.</title>
        <authorList>
            <person name="Yu D."/>
        </authorList>
    </citation>
    <scope>NUCLEOTIDE SEQUENCE [LARGE SCALE GENOMIC DNA]</scope>
    <source>
        <tissue evidence="1">Leaf</tissue>
    </source>
</reference>
<keyword evidence="2" id="KW-1185">Reference proteome</keyword>
<organism evidence="1 2">
    <name type="scientific">Gossypium arboreum</name>
    <name type="common">Tree cotton</name>
    <name type="synonym">Gossypium nanking</name>
    <dbReference type="NCBI Taxonomy" id="29729"/>
    <lineage>
        <taxon>Eukaryota</taxon>
        <taxon>Viridiplantae</taxon>
        <taxon>Streptophyta</taxon>
        <taxon>Embryophyta</taxon>
        <taxon>Tracheophyta</taxon>
        <taxon>Spermatophyta</taxon>
        <taxon>Magnoliopsida</taxon>
        <taxon>eudicotyledons</taxon>
        <taxon>Gunneridae</taxon>
        <taxon>Pentapetalae</taxon>
        <taxon>rosids</taxon>
        <taxon>malvids</taxon>
        <taxon>Malvales</taxon>
        <taxon>Malvaceae</taxon>
        <taxon>Malvoideae</taxon>
        <taxon>Gossypium</taxon>
    </lineage>
</organism>
<accession>A0ABR0PLB5</accession>
<dbReference type="PANTHER" id="PTHR31161">
    <property type="entry name" value="PROTEIN GRAVITROPIC IN THE LIGHT 1"/>
    <property type="match status" value="1"/>
</dbReference>
<sequence length="113" mass="13009">MEGLRTSDSQGSKSRNSKTIMLLRYRRLHGQRPPPHHDCRGSHHNHLDATAKTIELGVVFTRESHKCFAFESFVCKTMLEGFNFLNFGVAKDFDSKRLDPKQHFNTFKTLKSA</sequence>
<dbReference type="EMBL" id="JARKNE010000006">
    <property type="protein sequence ID" value="KAK5825226.1"/>
    <property type="molecule type" value="Genomic_DNA"/>
</dbReference>
<comment type="caution">
    <text evidence="1">The sequence shown here is derived from an EMBL/GenBank/DDBJ whole genome shotgun (WGS) entry which is preliminary data.</text>
</comment>
<evidence type="ECO:0000313" key="1">
    <source>
        <dbReference type="EMBL" id="KAK5825226.1"/>
    </source>
</evidence>
<evidence type="ECO:0000313" key="2">
    <source>
        <dbReference type="Proteomes" id="UP001358586"/>
    </source>
</evidence>
<protein>
    <submittedName>
        <fullName evidence="1">Uncharacterized protein</fullName>
    </submittedName>
</protein>